<sequence>MVELGVWRALSNLREKRRDAARGMDKAKRSGDRIGEQRYKREVARLDAEIKNLEEK</sequence>
<proteinExistence type="predicted"/>
<dbReference type="EMBL" id="MH576964">
    <property type="protein sequence ID" value="AXH66540.1"/>
    <property type="molecule type" value="Genomic_DNA"/>
</dbReference>
<name>A0A345M7R9_9CAUD</name>
<protein>
    <submittedName>
        <fullName evidence="2">Uncharacterized protein</fullName>
    </submittedName>
</protein>
<keyword evidence="1" id="KW-0175">Coiled coil</keyword>
<dbReference type="Proteomes" id="UP000259040">
    <property type="component" value="Segment"/>
</dbReference>
<organism evidence="2 3">
    <name type="scientific">Streptomyces phage Starbow</name>
    <dbReference type="NCBI Taxonomy" id="2283266"/>
    <lineage>
        <taxon>Viruses</taxon>
        <taxon>Duplodnaviria</taxon>
        <taxon>Heunggongvirae</taxon>
        <taxon>Uroviricota</taxon>
        <taxon>Caudoviricetes</taxon>
        <taxon>Stanwilliamsviridae</taxon>
        <taxon>Boydwoodruffvirinae</taxon>
        <taxon>Karimacvirus</taxon>
        <taxon>Karimacvirus karimac</taxon>
        <taxon>Streptomyces virus Karimac</taxon>
    </lineage>
</organism>
<evidence type="ECO:0000313" key="2">
    <source>
        <dbReference type="EMBL" id="AXH66540.1"/>
    </source>
</evidence>
<feature type="coiled-coil region" evidence="1">
    <location>
        <begin position="10"/>
        <end position="56"/>
    </location>
</feature>
<evidence type="ECO:0000256" key="1">
    <source>
        <dbReference type="SAM" id="Coils"/>
    </source>
</evidence>
<reference evidence="2 3" key="1">
    <citation type="submission" date="2018-07" db="EMBL/GenBank/DDBJ databases">
        <authorList>
            <person name="Boyd E.M."/>
            <person name="Barkley D.B."/>
            <person name="Naeem H."/>
            <person name="Vanhorne R."/>
            <person name="Nayek S."/>
            <person name="Layton S.R."/>
            <person name="Hughes L.E."/>
            <person name="Garlena R.A."/>
            <person name="Russell D.A."/>
            <person name="Pope W.H."/>
            <person name="Jacobs-Sera D."/>
            <person name="Hatfull G.F."/>
        </authorList>
    </citation>
    <scope>NUCLEOTIDE SEQUENCE [LARGE SCALE GENOMIC DNA]</scope>
</reference>
<accession>A0A345M7R9</accession>
<evidence type="ECO:0000313" key="3">
    <source>
        <dbReference type="Proteomes" id="UP000259040"/>
    </source>
</evidence>
<gene>
    <name evidence="2" type="primary">30</name>
    <name evidence="2" type="ORF">SEA_STARBOW_30</name>
</gene>